<evidence type="ECO:0000313" key="6">
    <source>
        <dbReference type="Proteomes" id="UP000095751"/>
    </source>
</evidence>
<dbReference type="Pfam" id="PF00106">
    <property type="entry name" value="adh_short"/>
    <property type="match status" value="1"/>
</dbReference>
<name>A0A1E7EK28_9STRA</name>
<evidence type="ECO:0000313" key="5">
    <source>
        <dbReference type="EMBL" id="OEU06227.1"/>
    </source>
</evidence>
<keyword evidence="4" id="KW-0472">Membrane</keyword>
<evidence type="ECO:0000256" key="4">
    <source>
        <dbReference type="SAM" id="Phobius"/>
    </source>
</evidence>
<dbReference type="GO" id="GO:0016491">
    <property type="term" value="F:oxidoreductase activity"/>
    <property type="evidence" value="ECO:0007669"/>
    <property type="project" value="UniProtKB-KW"/>
</dbReference>
<comment type="similarity">
    <text evidence="1">Belongs to the short-chain dehydrogenases/reductases (SDR) family.</text>
</comment>
<accession>A0A1E7EK28</accession>
<reference evidence="5 6" key="1">
    <citation type="submission" date="2016-09" db="EMBL/GenBank/DDBJ databases">
        <title>Extensive genetic diversity and differential bi-allelic expression allows diatom success in the polar Southern Ocean.</title>
        <authorList>
            <consortium name="DOE Joint Genome Institute"/>
            <person name="Mock T."/>
            <person name="Otillar R.P."/>
            <person name="Strauss J."/>
            <person name="Dupont C."/>
            <person name="Frickenhaus S."/>
            <person name="Maumus F."/>
            <person name="Mcmullan M."/>
            <person name="Sanges R."/>
            <person name="Schmutz J."/>
            <person name="Toseland A."/>
            <person name="Valas R."/>
            <person name="Veluchamy A."/>
            <person name="Ward B.J."/>
            <person name="Allen A."/>
            <person name="Barry K."/>
            <person name="Falciatore A."/>
            <person name="Ferrante M."/>
            <person name="Fortunato A.E."/>
            <person name="Gloeckner G."/>
            <person name="Gruber A."/>
            <person name="Hipkin R."/>
            <person name="Janech M."/>
            <person name="Kroth P."/>
            <person name="Leese F."/>
            <person name="Lindquist E."/>
            <person name="Lyon B.R."/>
            <person name="Martin J."/>
            <person name="Mayer C."/>
            <person name="Parker M."/>
            <person name="Quesneville H."/>
            <person name="Raymond J."/>
            <person name="Uhlig C."/>
            <person name="Valentin K.U."/>
            <person name="Worden A.Z."/>
            <person name="Armbrust E.V."/>
            <person name="Bowler C."/>
            <person name="Green B."/>
            <person name="Moulton V."/>
            <person name="Van Oosterhout C."/>
            <person name="Grigoriev I."/>
        </authorList>
    </citation>
    <scope>NUCLEOTIDE SEQUENCE [LARGE SCALE GENOMIC DNA]</scope>
    <source>
        <strain evidence="5 6">CCMP1102</strain>
    </source>
</reference>
<dbReference type="Proteomes" id="UP000095751">
    <property type="component" value="Unassembled WGS sequence"/>
</dbReference>
<keyword evidence="4" id="KW-0812">Transmembrane</keyword>
<feature type="compositionally biased region" description="Low complexity" evidence="3">
    <location>
        <begin position="545"/>
        <end position="555"/>
    </location>
</feature>
<dbReference type="SUPFAM" id="SSF51735">
    <property type="entry name" value="NAD(P)-binding Rossmann-fold domains"/>
    <property type="match status" value="1"/>
</dbReference>
<evidence type="ECO:0000256" key="3">
    <source>
        <dbReference type="SAM" id="MobiDB-lite"/>
    </source>
</evidence>
<dbReference type="EMBL" id="KV784419">
    <property type="protein sequence ID" value="OEU06227.1"/>
    <property type="molecule type" value="Genomic_DNA"/>
</dbReference>
<gene>
    <name evidence="5" type="ORF">FRACYDRAFT_255573</name>
</gene>
<dbReference type="InParanoid" id="A0A1E7EK28"/>
<dbReference type="PRINTS" id="PR00081">
    <property type="entry name" value="GDHRDH"/>
</dbReference>
<sequence length="563" mass="62490">MTSLFNFSCLQQQQEQQTQVIVIIGCIISLFPLVSLFYTCIVYLSYSFYREIKWTNSKLLKDILVRLIFVITSWLLSIGIPTILCNITCNSTGDTGDTDDGEEGNTNNYGCLIGTTVVTTIIFLGISIYLIIQTRREVVVGCASIGTNIKVPIFYGSNALQGKLIVITGANNGIGKETTRQLAAQGGTIIMLCRNPIRAKIAMDSIREIQQHLHLENPCKYSTSYIKKEQLIYIPIDLTNYDSIHKAVIAIKQYIDIQTNTANLSIGGRTSGEQCYIHSLICNAGLMMGNQSKTRDGIETMMQANHLGHFLLMKLLLDQQLLKTRINNTIQNDEPSRVCILTSSTYEYSCNTGGGFDFNDPFCHKDGGRQYTLFGQYSMTKLANLLTAKELYQRYNNNTNSNSNSNNKNALAVFAVHPGIVRTNVTSNMNWYYRFGNTLFSFIVSSISKTAEEGAYSTTYCISTPLNELSIEFGNGGAPYIVNCKEQCTHDYITNINGGIKDSNQLWNWSCEQTSGATIATTTSGATTGLMNIVEEDEENDDTIIDSNSSTSNDGNKNEKKEQ</sequence>
<feature type="region of interest" description="Disordered" evidence="3">
    <location>
        <begin position="537"/>
        <end position="563"/>
    </location>
</feature>
<dbReference type="InterPro" id="IPR036291">
    <property type="entry name" value="NAD(P)-bd_dom_sf"/>
</dbReference>
<feature type="transmembrane region" description="Helical" evidence="4">
    <location>
        <begin position="64"/>
        <end position="84"/>
    </location>
</feature>
<organism evidence="5 6">
    <name type="scientific">Fragilariopsis cylindrus CCMP1102</name>
    <dbReference type="NCBI Taxonomy" id="635003"/>
    <lineage>
        <taxon>Eukaryota</taxon>
        <taxon>Sar</taxon>
        <taxon>Stramenopiles</taxon>
        <taxon>Ochrophyta</taxon>
        <taxon>Bacillariophyta</taxon>
        <taxon>Bacillariophyceae</taxon>
        <taxon>Bacillariophycidae</taxon>
        <taxon>Bacillariales</taxon>
        <taxon>Bacillariaceae</taxon>
        <taxon>Fragilariopsis</taxon>
    </lineage>
</organism>
<keyword evidence="2" id="KW-0560">Oxidoreductase</keyword>
<feature type="transmembrane region" description="Helical" evidence="4">
    <location>
        <begin position="20"/>
        <end position="44"/>
    </location>
</feature>
<feature type="transmembrane region" description="Helical" evidence="4">
    <location>
        <begin position="112"/>
        <end position="132"/>
    </location>
</feature>
<keyword evidence="4" id="KW-1133">Transmembrane helix</keyword>
<proteinExistence type="inferred from homology"/>
<protein>
    <submittedName>
        <fullName evidence="5">NAD(P)-binding protein</fullName>
    </submittedName>
</protein>
<dbReference type="PANTHER" id="PTHR24320:SF152">
    <property type="entry name" value="SHORT-CHAIN DEHYDROGENASE_REDUCTASE FAMILY PROTEIN"/>
    <property type="match status" value="1"/>
</dbReference>
<keyword evidence="6" id="KW-1185">Reference proteome</keyword>
<dbReference type="InterPro" id="IPR002347">
    <property type="entry name" value="SDR_fam"/>
</dbReference>
<dbReference type="Gene3D" id="3.40.50.720">
    <property type="entry name" value="NAD(P)-binding Rossmann-like Domain"/>
    <property type="match status" value="1"/>
</dbReference>
<dbReference type="AlphaFoldDB" id="A0A1E7EK28"/>
<evidence type="ECO:0000256" key="2">
    <source>
        <dbReference type="ARBA" id="ARBA00023002"/>
    </source>
</evidence>
<evidence type="ECO:0000256" key="1">
    <source>
        <dbReference type="ARBA" id="ARBA00006484"/>
    </source>
</evidence>
<dbReference type="PANTHER" id="PTHR24320">
    <property type="entry name" value="RETINOL DEHYDROGENASE"/>
    <property type="match status" value="1"/>
</dbReference>
<dbReference type="KEGG" id="fcy:FRACYDRAFT_255573"/>
<dbReference type="OrthoDB" id="47007at2759"/>